<sequence length="42" mass="5028">MVAKNEIDPTSQYDTKCIYCIKYVHIFCEMLHEYWDLKQGLG</sequence>
<evidence type="ECO:0000313" key="1">
    <source>
        <dbReference type="EMBL" id="SVC64593.1"/>
    </source>
</evidence>
<dbReference type="EMBL" id="UINC01102741">
    <property type="protein sequence ID" value="SVC64593.1"/>
    <property type="molecule type" value="Genomic_DNA"/>
</dbReference>
<name>A0A382NTT9_9ZZZZ</name>
<gene>
    <name evidence="1" type="ORF">METZ01_LOCUS317447</name>
</gene>
<reference evidence="1" key="1">
    <citation type="submission" date="2018-05" db="EMBL/GenBank/DDBJ databases">
        <authorList>
            <person name="Lanie J.A."/>
            <person name="Ng W.-L."/>
            <person name="Kazmierczak K.M."/>
            <person name="Andrzejewski T.M."/>
            <person name="Davidsen T.M."/>
            <person name="Wayne K.J."/>
            <person name="Tettelin H."/>
            <person name="Glass J.I."/>
            <person name="Rusch D."/>
            <person name="Podicherti R."/>
            <person name="Tsui H.-C.T."/>
            <person name="Winkler M.E."/>
        </authorList>
    </citation>
    <scope>NUCLEOTIDE SEQUENCE</scope>
</reference>
<proteinExistence type="predicted"/>
<dbReference type="AlphaFoldDB" id="A0A382NTT9"/>
<protein>
    <submittedName>
        <fullName evidence="1">Uncharacterized protein</fullName>
    </submittedName>
</protein>
<accession>A0A382NTT9</accession>
<organism evidence="1">
    <name type="scientific">marine metagenome</name>
    <dbReference type="NCBI Taxonomy" id="408172"/>
    <lineage>
        <taxon>unclassified sequences</taxon>
        <taxon>metagenomes</taxon>
        <taxon>ecological metagenomes</taxon>
    </lineage>
</organism>